<dbReference type="Gene3D" id="3.40.50.1820">
    <property type="entry name" value="alpha/beta hydrolase"/>
    <property type="match status" value="1"/>
</dbReference>
<dbReference type="GO" id="GO:0016020">
    <property type="term" value="C:membrane"/>
    <property type="evidence" value="ECO:0007669"/>
    <property type="project" value="TreeGrafter"/>
</dbReference>
<dbReference type="GO" id="GO:0052689">
    <property type="term" value="F:carboxylic ester hydrolase activity"/>
    <property type="evidence" value="ECO:0007669"/>
    <property type="project" value="UniProtKB-KW"/>
</dbReference>
<reference evidence="4 5" key="1">
    <citation type="journal article" date="2005" name="J. Bacteriol.">
        <title>Swine and poultry pathogens: the complete genome sequences of two strains of Mycoplasma hyopneumoniae and a strain of Mycoplasma synoviae.</title>
        <authorList>
            <person name="Vasconcelos A.T."/>
            <person name="Ferreira H.B."/>
            <person name="Bizarro C.V."/>
            <person name="Bonatto S.L."/>
            <person name="Carvalho M.O."/>
            <person name="Pinto P.M."/>
            <person name="Almeida D.F."/>
            <person name="Almeida L.G."/>
            <person name="Almeida R."/>
            <person name="Alves-Filho L."/>
            <person name="Assuncao E.N."/>
            <person name="Azevedo V.A."/>
            <person name="Bogo M.R."/>
            <person name="Brigido M.M."/>
            <person name="Brocchi M."/>
            <person name="Burity H.A."/>
            <person name="Camargo A.A."/>
            <person name="Camargo S.S."/>
            <person name="Carepo M.S."/>
            <person name="Carraro D.M."/>
            <person name="de Mattos Cascardo J.C."/>
            <person name="Castro L.A."/>
            <person name="Cavalcanti G."/>
            <person name="Chemale G."/>
            <person name="Collevatti R.G."/>
            <person name="Cunha C.W."/>
            <person name="Dallagiovanna B."/>
            <person name="Dambros B.P."/>
            <person name="Dellagostin O.A."/>
            <person name="Falcao C."/>
            <person name="Fantinatti-Garboggini F."/>
            <person name="Felipe M.S."/>
            <person name="Fiorentin L."/>
            <person name="Franco G.R."/>
            <person name="Freitas N.S."/>
            <person name="Frias D."/>
            <person name="Grangeiro T.B."/>
            <person name="Grisard E.C."/>
            <person name="Guimaraes C.T."/>
            <person name="Hungria M."/>
            <person name="Jardim S.N."/>
            <person name="Krieger M.A."/>
            <person name="Laurino J.P."/>
            <person name="Lima L.F."/>
            <person name="Lopes M.I."/>
            <person name="Loreto E.L."/>
            <person name="Madeira H.M."/>
            <person name="Manfio G.P."/>
            <person name="Maranhao A.Q."/>
            <person name="Martinkovics C.T."/>
            <person name="Medeiros S.R."/>
            <person name="Moreira M.A."/>
            <person name="Neiva M."/>
            <person name="Ramalho-Neto C.E."/>
            <person name="Nicolas M.F."/>
            <person name="Oliveira S.C."/>
            <person name="Paixao R.F."/>
            <person name="Pedrosa F.O."/>
            <person name="Pena S.D."/>
            <person name="Pereira M."/>
            <person name="Pereira-Ferrari L."/>
            <person name="Piffer I."/>
            <person name="Pinto L.S."/>
            <person name="Potrich D.P."/>
            <person name="Salim A.C."/>
            <person name="Santos F.R."/>
            <person name="Schmitt R."/>
            <person name="Schneider M.P."/>
            <person name="Schrank A."/>
            <person name="Schrank I.S."/>
            <person name="Schuck A.F."/>
            <person name="Seuanez H.N."/>
            <person name="Silva D.W."/>
            <person name="Silva R."/>
            <person name="Silva S.C."/>
            <person name="Soares C.M."/>
            <person name="Souza K.R."/>
            <person name="Souza R.C."/>
            <person name="Staats C.C."/>
            <person name="Steffens M.B."/>
            <person name="Teixeira S.M."/>
            <person name="Urmenyi T.P."/>
            <person name="Vainstein M.H."/>
            <person name="Zuccherato L.W."/>
            <person name="Simpson A.J."/>
            <person name="Zaha A."/>
        </authorList>
    </citation>
    <scope>NUCLEOTIDE SEQUENCE [LARGE SCALE GENOMIC DNA]</scope>
    <source>
        <strain evidence="4 5">53</strain>
    </source>
</reference>
<dbReference type="OrthoDB" id="397642at2"/>
<evidence type="ECO:0000313" key="4">
    <source>
        <dbReference type="EMBL" id="AAZ43482.1"/>
    </source>
</evidence>
<keyword evidence="2" id="KW-0378">Hydrolase</keyword>
<evidence type="ECO:0000256" key="1">
    <source>
        <dbReference type="ARBA" id="ARBA00006989"/>
    </source>
</evidence>
<dbReference type="HOGENOM" id="CLU_020336_41_0_14"/>
<keyword evidence="5" id="KW-1185">Reference proteome</keyword>
<protein>
    <recommendedName>
        <fullName evidence="3">AB hydrolase-1 domain-containing protein</fullName>
    </recommendedName>
</protein>
<dbReference type="ESTHER" id="mycs5-q4a6y9">
    <property type="family name" value="6_AlphaBeta_hydrolase"/>
</dbReference>
<dbReference type="Proteomes" id="UP000000549">
    <property type="component" value="Chromosome"/>
</dbReference>
<dbReference type="PANTHER" id="PTHR43798">
    <property type="entry name" value="MONOACYLGLYCEROL LIPASE"/>
    <property type="match status" value="1"/>
</dbReference>
<dbReference type="EMBL" id="AE017245">
    <property type="protein sequence ID" value="AAZ43482.1"/>
    <property type="molecule type" value="Genomic_DNA"/>
</dbReference>
<proteinExistence type="inferred from homology"/>
<dbReference type="InterPro" id="IPR050266">
    <property type="entry name" value="AB_hydrolase_sf"/>
</dbReference>
<dbReference type="PANTHER" id="PTHR43798:SF33">
    <property type="entry name" value="HYDROLASE, PUTATIVE (AFU_ORTHOLOGUE AFUA_2G14860)-RELATED"/>
    <property type="match status" value="1"/>
</dbReference>
<evidence type="ECO:0000259" key="3">
    <source>
        <dbReference type="Pfam" id="PF00561"/>
    </source>
</evidence>
<dbReference type="Pfam" id="PF00561">
    <property type="entry name" value="Abhydrolase_1"/>
    <property type="match status" value="1"/>
</dbReference>
<keyword evidence="2" id="KW-0719">Serine esterase</keyword>
<organism evidence="4 5">
    <name type="scientific">Mycoplasmopsis synoviae (strain 53)</name>
    <name type="common">Mycoplasma synoviae</name>
    <dbReference type="NCBI Taxonomy" id="262723"/>
    <lineage>
        <taxon>Bacteria</taxon>
        <taxon>Bacillati</taxon>
        <taxon>Mycoplasmatota</taxon>
        <taxon>Mycoplasmoidales</taxon>
        <taxon>Metamycoplasmataceae</taxon>
        <taxon>Mycoplasmopsis</taxon>
    </lineage>
</organism>
<accession>Q4A6Y9</accession>
<comment type="similarity">
    <text evidence="1">Belongs to the lipase/esterase LIP3/BchO family.</text>
</comment>
<dbReference type="eggNOG" id="COG2267">
    <property type="taxonomic scope" value="Bacteria"/>
</dbReference>
<evidence type="ECO:0000256" key="2">
    <source>
        <dbReference type="ARBA" id="ARBA00022487"/>
    </source>
</evidence>
<dbReference type="AlphaFoldDB" id="Q4A6Y9"/>
<dbReference type="KEGG" id="msy:MS53_0061"/>
<gene>
    <name evidence="4" type="ordered locus">MS53_0061</name>
</gene>
<dbReference type="SUPFAM" id="SSF53474">
    <property type="entry name" value="alpha/beta-Hydrolases"/>
    <property type="match status" value="1"/>
</dbReference>
<sequence length="271" mass="31664">MNKFVFEDLNINYQYEEKSQQNPSENLILFLHGFGDSLKTSYSFSKEKNKNFRLAAFDFISCGASDYKQNLKLETYGKLTEFFINNILKNENNIYIVSHSLGAFSALYVNKNSKVKYTFLASPFSPWNKENLEHKKFLINHLLPENNEDKKISYFDLFYNPSNLAIVNSAKIFDKLNSNFYTKRKTAFEKMVNDQIVNFDFLSNDLYALYKDAKNYCAISGEDDKYVKIESLEELASKLNFKLYKLSKTGHAIFFDSFQKVLEIILSQIKE</sequence>
<evidence type="ECO:0000313" key="5">
    <source>
        <dbReference type="Proteomes" id="UP000000549"/>
    </source>
</evidence>
<name>Q4A6Y9_MYCS5</name>
<dbReference type="STRING" id="262723.MS53_0061"/>
<dbReference type="InterPro" id="IPR000073">
    <property type="entry name" value="AB_hydrolase_1"/>
</dbReference>
<dbReference type="RefSeq" id="WP_011283225.1">
    <property type="nucleotide sequence ID" value="NC_007294.1"/>
</dbReference>
<dbReference type="InterPro" id="IPR029058">
    <property type="entry name" value="AB_hydrolase_fold"/>
</dbReference>
<feature type="domain" description="AB hydrolase-1" evidence="3">
    <location>
        <begin position="27"/>
        <end position="256"/>
    </location>
</feature>